<dbReference type="PANTHER" id="PTHR21240:SF28">
    <property type="entry name" value="ISO-OROTATE DECARBOXYLASE (EUROFUNG)"/>
    <property type="match status" value="1"/>
</dbReference>
<name>A0A4R4RNA8_9ACTN</name>
<feature type="domain" description="Amidohydrolase-related" evidence="2">
    <location>
        <begin position="8"/>
        <end position="332"/>
    </location>
</feature>
<gene>
    <name evidence="3" type="ORF">E1212_13300</name>
</gene>
<dbReference type="OrthoDB" id="8673173at2"/>
<dbReference type="GO" id="GO:0019748">
    <property type="term" value="P:secondary metabolic process"/>
    <property type="evidence" value="ECO:0007669"/>
    <property type="project" value="TreeGrafter"/>
</dbReference>
<evidence type="ECO:0000256" key="1">
    <source>
        <dbReference type="ARBA" id="ARBA00023239"/>
    </source>
</evidence>
<evidence type="ECO:0000259" key="2">
    <source>
        <dbReference type="Pfam" id="PF04909"/>
    </source>
</evidence>
<protein>
    <submittedName>
        <fullName evidence="3">Amidohydrolase</fullName>
    </submittedName>
</protein>
<dbReference type="SUPFAM" id="SSF51556">
    <property type="entry name" value="Metallo-dependent hydrolases"/>
    <property type="match status" value="1"/>
</dbReference>
<sequence>MAERPTGIDVHAHLFPQSAVNAAETGRDWFGVPMSLNAQGRPVAELNGKAMAFGSPVHLEPPGRRVERMTAMGVARQLVSVLPPLYQYGRDGAQRVAALRTVNDEIAEMMTAFPDRFGGLAALPLPDVDASLAELKRTHDLGFAGIAIGTHVNGVNWDAESLFPVLEAAEAHRSLVLVHPVFPRCGDATKRHYLGNLIGNPYETTVAVASLVLGGVLDRLPGLRLVLAHGGGYTAFGIGRIDHGRAVRDEITAPAGVPSDYLKSLHFDTLTHSPAALRYLIDEVGAGQVVLGTDYPSDMGDDDPVRRLESYSWLSDEDRALILAGNVQRLLGDA</sequence>
<dbReference type="Pfam" id="PF04909">
    <property type="entry name" value="Amidohydro_2"/>
    <property type="match status" value="1"/>
</dbReference>
<dbReference type="GO" id="GO:0016787">
    <property type="term" value="F:hydrolase activity"/>
    <property type="evidence" value="ECO:0007669"/>
    <property type="project" value="UniProtKB-KW"/>
</dbReference>
<dbReference type="Proteomes" id="UP000295621">
    <property type="component" value="Unassembled WGS sequence"/>
</dbReference>
<proteinExistence type="predicted"/>
<dbReference type="GO" id="GO:0016831">
    <property type="term" value="F:carboxy-lyase activity"/>
    <property type="evidence" value="ECO:0007669"/>
    <property type="project" value="InterPro"/>
</dbReference>
<dbReference type="EMBL" id="SMKL01000026">
    <property type="protein sequence ID" value="TDC50916.1"/>
    <property type="molecule type" value="Genomic_DNA"/>
</dbReference>
<dbReference type="PANTHER" id="PTHR21240">
    <property type="entry name" value="2-AMINO-3-CARBOXYLMUCONATE-6-SEMIALDEHYDE DECARBOXYLASE"/>
    <property type="match status" value="1"/>
</dbReference>
<dbReference type="AlphaFoldDB" id="A0A4R4RNA8"/>
<accession>A0A4R4RNA8</accession>
<dbReference type="RefSeq" id="WP_131983172.1">
    <property type="nucleotide sequence ID" value="NZ_SMKL01000026.1"/>
</dbReference>
<organism evidence="3 4">
    <name type="scientific">Jiangella ureilytica</name>
    <dbReference type="NCBI Taxonomy" id="2530374"/>
    <lineage>
        <taxon>Bacteria</taxon>
        <taxon>Bacillati</taxon>
        <taxon>Actinomycetota</taxon>
        <taxon>Actinomycetes</taxon>
        <taxon>Jiangellales</taxon>
        <taxon>Jiangellaceae</taxon>
        <taxon>Jiangella</taxon>
    </lineage>
</organism>
<keyword evidence="3" id="KW-0378">Hydrolase</keyword>
<keyword evidence="4" id="KW-1185">Reference proteome</keyword>
<dbReference type="GO" id="GO:0005737">
    <property type="term" value="C:cytoplasm"/>
    <property type="evidence" value="ECO:0007669"/>
    <property type="project" value="TreeGrafter"/>
</dbReference>
<dbReference type="InterPro" id="IPR032465">
    <property type="entry name" value="ACMSD"/>
</dbReference>
<comment type="caution">
    <text evidence="3">The sequence shown here is derived from an EMBL/GenBank/DDBJ whole genome shotgun (WGS) entry which is preliminary data.</text>
</comment>
<evidence type="ECO:0000313" key="4">
    <source>
        <dbReference type="Proteomes" id="UP000295621"/>
    </source>
</evidence>
<dbReference type="Gene3D" id="3.20.20.140">
    <property type="entry name" value="Metal-dependent hydrolases"/>
    <property type="match status" value="1"/>
</dbReference>
<keyword evidence="1" id="KW-0456">Lyase</keyword>
<reference evidence="3 4" key="1">
    <citation type="submission" date="2019-02" db="EMBL/GenBank/DDBJ databases">
        <title>Draft genome sequences of novel Actinobacteria.</title>
        <authorList>
            <person name="Sahin N."/>
            <person name="Ay H."/>
            <person name="Saygin H."/>
        </authorList>
    </citation>
    <scope>NUCLEOTIDE SEQUENCE [LARGE SCALE GENOMIC DNA]</scope>
    <source>
        <strain evidence="3 4">KC603</strain>
    </source>
</reference>
<dbReference type="InterPro" id="IPR032466">
    <property type="entry name" value="Metal_Hydrolase"/>
</dbReference>
<evidence type="ECO:0000313" key="3">
    <source>
        <dbReference type="EMBL" id="TDC50916.1"/>
    </source>
</evidence>
<dbReference type="InterPro" id="IPR006680">
    <property type="entry name" value="Amidohydro-rel"/>
</dbReference>